<dbReference type="AlphaFoldDB" id="A0A927ID39"/>
<organism evidence="1 2">
    <name type="scientific">Streptomyces chumphonensis</name>
    <dbReference type="NCBI Taxonomy" id="1214925"/>
    <lineage>
        <taxon>Bacteria</taxon>
        <taxon>Bacillati</taxon>
        <taxon>Actinomycetota</taxon>
        <taxon>Actinomycetes</taxon>
        <taxon>Kitasatosporales</taxon>
        <taxon>Streptomycetaceae</taxon>
        <taxon>Streptomyces</taxon>
    </lineage>
</organism>
<dbReference type="RefSeq" id="WP_191209794.1">
    <property type="nucleotide sequence ID" value="NZ_BAABKL010000026.1"/>
</dbReference>
<dbReference type="EMBL" id="JACXYU010000005">
    <property type="protein sequence ID" value="MBD3932520.1"/>
    <property type="molecule type" value="Genomic_DNA"/>
</dbReference>
<reference evidence="1" key="1">
    <citation type="submission" date="2020-09" db="EMBL/GenBank/DDBJ databases">
        <title>Secondary metabolite and genome analysis of marine Streptomyces chumphonensis KK1-2T.</title>
        <authorList>
            <person name="Phongsopitanun W."/>
            <person name="Kanchanasin P."/>
            <person name="Pittayakhajonwut P."/>
            <person name="Suwanborirux K."/>
            <person name="Tanasupawat S."/>
        </authorList>
    </citation>
    <scope>NUCLEOTIDE SEQUENCE</scope>
    <source>
        <strain evidence="1">KK1-2</strain>
    </source>
</reference>
<protein>
    <submittedName>
        <fullName evidence="1">Uncharacterized protein</fullName>
    </submittedName>
</protein>
<comment type="caution">
    <text evidence="1">The sequence shown here is derived from an EMBL/GenBank/DDBJ whole genome shotgun (WGS) entry which is preliminary data.</text>
</comment>
<accession>A0A927ID39</accession>
<evidence type="ECO:0000313" key="2">
    <source>
        <dbReference type="Proteomes" id="UP000632289"/>
    </source>
</evidence>
<keyword evidence="2" id="KW-1185">Reference proteome</keyword>
<proteinExistence type="predicted"/>
<dbReference type="Proteomes" id="UP000632289">
    <property type="component" value="Unassembled WGS sequence"/>
</dbReference>
<evidence type="ECO:0000313" key="1">
    <source>
        <dbReference type="EMBL" id="MBD3932520.1"/>
    </source>
</evidence>
<gene>
    <name evidence="1" type="ORF">IF129_13275</name>
</gene>
<sequence length="314" mass="35466">MESQKRSRQRRERIDIIAAWSRSGIVAERRRLLIEEQFAQRLTRTGSRFFVPLPLPHSDDLWYHTQVSFLLEALDALPRRPDIAFDSTWKVLEKTAVTRLPTRRGGRPNVTDALKLLSADRRLSGAVTEALLADVPSQTCGYLFKRLVLREPAESSRQARTRLSTGYGAGDGLPAEIDAFLTLVEKQYAAPDTDTARRGAMLLRRALRGERLDVGGTPVALSPPARLRILLCGLLYTARNERYHGESFSPFYSSAASIKTYTHPHYLFLAAYALVHLVWAHDQHPYGPPVDAVEENTVLNLREARALYTHHWTA</sequence>
<name>A0A927ID39_9ACTN</name>